<evidence type="ECO:0000313" key="2">
    <source>
        <dbReference type="Proteomes" id="UP001148737"/>
    </source>
</evidence>
<reference evidence="1" key="1">
    <citation type="submission" date="2022-07" db="EMBL/GenBank/DDBJ databases">
        <title>Genome Sequence of Lecanicillium saksenae.</title>
        <authorList>
            <person name="Buettner E."/>
        </authorList>
    </citation>
    <scope>NUCLEOTIDE SEQUENCE</scope>
    <source>
        <strain evidence="1">VT-O1</strain>
    </source>
</reference>
<evidence type="ECO:0000313" key="1">
    <source>
        <dbReference type="EMBL" id="KAJ3495289.1"/>
    </source>
</evidence>
<sequence>MGAKSENRMYHLSVSLPPRFYTNVSVLQSANSANYYDEVLAMPCDIAIPARNRQRPLDIRPKLDQTSHIASLQLAADAPQHPQPPTLTRSPGQHPATIEYDWMEACHGWAARLRRLFTTERSIIKEFPYTGETWFFSHPDILKPVIILSALATELKKEHTTMTGCPDSGRQLDVARRMNLYKQYKGTEISSLSRDLANPNSYMKKMVLRRLANLLVSENMSGEGNDKMIGAAAAIILASIQSFVPETWNERPQLRNFEVRLLLAQIYQSATEIFLRLSLSDHMNDPLSPTQRFALAERTTAVAERLQLHCGYHLSAAWPLAVAGAALGCGPIAQQVRIDGHLQATADLYSSSRGTLATLHCLRKFWSSGKTSWEDCFTEWQHTS</sequence>
<organism evidence="1 2">
    <name type="scientific">Lecanicillium saksenae</name>
    <dbReference type="NCBI Taxonomy" id="468837"/>
    <lineage>
        <taxon>Eukaryota</taxon>
        <taxon>Fungi</taxon>
        <taxon>Dikarya</taxon>
        <taxon>Ascomycota</taxon>
        <taxon>Pezizomycotina</taxon>
        <taxon>Sordariomycetes</taxon>
        <taxon>Hypocreomycetidae</taxon>
        <taxon>Hypocreales</taxon>
        <taxon>Cordycipitaceae</taxon>
        <taxon>Lecanicillium</taxon>
    </lineage>
</organism>
<dbReference type="Proteomes" id="UP001148737">
    <property type="component" value="Unassembled WGS sequence"/>
</dbReference>
<accession>A0ACC1QY38</accession>
<keyword evidence="2" id="KW-1185">Reference proteome</keyword>
<dbReference type="EMBL" id="JANAKD010000295">
    <property type="protein sequence ID" value="KAJ3495289.1"/>
    <property type="molecule type" value="Genomic_DNA"/>
</dbReference>
<proteinExistence type="predicted"/>
<comment type="caution">
    <text evidence="1">The sequence shown here is derived from an EMBL/GenBank/DDBJ whole genome shotgun (WGS) entry which is preliminary data.</text>
</comment>
<name>A0ACC1QY38_9HYPO</name>
<protein>
    <submittedName>
        <fullName evidence="1">Uncharacterized protein</fullName>
    </submittedName>
</protein>
<gene>
    <name evidence="1" type="ORF">NLG97_g3500</name>
</gene>